<dbReference type="InterPro" id="IPR002187">
    <property type="entry name" value="N-reg_PII"/>
</dbReference>
<dbReference type="OrthoDB" id="330665at2"/>
<keyword evidence="2" id="KW-1185">Reference proteome</keyword>
<dbReference type="SUPFAM" id="SSF54913">
    <property type="entry name" value="GlnB-like"/>
    <property type="match status" value="1"/>
</dbReference>
<reference evidence="2" key="1">
    <citation type="submission" date="2015-08" db="EMBL/GenBank/DDBJ databases">
        <authorList>
            <person name="Varghese N."/>
        </authorList>
    </citation>
    <scope>NUCLEOTIDE SEQUENCE [LARGE SCALE GENOMIC DNA]</scope>
    <source>
        <strain evidence="2">DSM 17901</strain>
    </source>
</reference>
<gene>
    <name evidence="1" type="ORF">Ga0061063_1852</name>
</gene>
<evidence type="ECO:0000313" key="2">
    <source>
        <dbReference type="Proteomes" id="UP000243535"/>
    </source>
</evidence>
<evidence type="ECO:0008006" key="3">
    <source>
        <dbReference type="Google" id="ProtNLM"/>
    </source>
</evidence>
<accession>A0A0K6GY59</accession>
<protein>
    <recommendedName>
        <fullName evidence="3">Nitrogen regulatory protein P-II family</fullName>
    </recommendedName>
</protein>
<dbReference type="Gene3D" id="3.30.70.120">
    <property type="match status" value="1"/>
</dbReference>
<dbReference type="AlphaFoldDB" id="A0A0K6GY59"/>
<dbReference type="RefSeq" id="WP_054285170.1">
    <property type="nucleotide sequence ID" value="NZ_CYHA01000003.1"/>
</dbReference>
<dbReference type="STRING" id="375574.GCA_001418035_01644"/>
<dbReference type="Proteomes" id="UP000243535">
    <property type="component" value="Unassembled WGS sequence"/>
</dbReference>
<dbReference type="GO" id="GO:0006808">
    <property type="term" value="P:regulation of nitrogen utilization"/>
    <property type="evidence" value="ECO:0007669"/>
    <property type="project" value="InterPro"/>
</dbReference>
<dbReference type="InterPro" id="IPR011322">
    <property type="entry name" value="N-reg_PII-like_a/b"/>
</dbReference>
<dbReference type="InterPro" id="IPR015867">
    <property type="entry name" value="N-reg_PII/ATP_PRibTrfase_C"/>
</dbReference>
<sequence>MTFHSKKLLTIVTESVLEGQLVEDIRRLGAHGYTVCDARGGGTHGVQGGAWSFDANIRIDVVCDEAVAGAIAERCRSRYLPHYGMIVYVSEVGVLRPEKF</sequence>
<dbReference type="Pfam" id="PF00543">
    <property type="entry name" value="P-II"/>
    <property type="match status" value="1"/>
</dbReference>
<organism evidence="1 2">
    <name type="scientific">Gulbenkiania indica</name>
    <dbReference type="NCBI Taxonomy" id="375574"/>
    <lineage>
        <taxon>Bacteria</taxon>
        <taxon>Pseudomonadati</taxon>
        <taxon>Pseudomonadota</taxon>
        <taxon>Betaproteobacteria</taxon>
        <taxon>Neisseriales</taxon>
        <taxon>Chromobacteriaceae</taxon>
        <taxon>Gulbenkiania</taxon>
    </lineage>
</organism>
<dbReference type="GO" id="GO:0030234">
    <property type="term" value="F:enzyme regulator activity"/>
    <property type="evidence" value="ECO:0007669"/>
    <property type="project" value="InterPro"/>
</dbReference>
<name>A0A0K6GY59_9NEIS</name>
<evidence type="ECO:0000313" key="1">
    <source>
        <dbReference type="EMBL" id="CUA83656.1"/>
    </source>
</evidence>
<proteinExistence type="predicted"/>
<dbReference type="EMBL" id="CYHA01000003">
    <property type="protein sequence ID" value="CUA83656.1"/>
    <property type="molecule type" value="Genomic_DNA"/>
</dbReference>